<evidence type="ECO:0000256" key="7">
    <source>
        <dbReference type="SAM" id="Phobius"/>
    </source>
</evidence>
<keyword evidence="5 7" id="KW-1133">Transmembrane helix</keyword>
<feature type="transmembrane region" description="Helical" evidence="7">
    <location>
        <begin position="18"/>
        <end position="38"/>
    </location>
</feature>
<dbReference type="PANTHER" id="PTHR31806">
    <property type="entry name" value="PURINE-CYTOSINE PERMEASE FCY2-RELATED"/>
    <property type="match status" value="1"/>
</dbReference>
<evidence type="ECO:0000313" key="8">
    <source>
        <dbReference type="EMBL" id="TFC52582.1"/>
    </source>
</evidence>
<evidence type="ECO:0000313" key="9">
    <source>
        <dbReference type="Proteomes" id="UP000297403"/>
    </source>
</evidence>
<keyword evidence="6 7" id="KW-0472">Membrane</keyword>
<evidence type="ECO:0000256" key="3">
    <source>
        <dbReference type="ARBA" id="ARBA00022448"/>
    </source>
</evidence>
<keyword evidence="4 7" id="KW-0812">Transmembrane</keyword>
<dbReference type="AlphaFoldDB" id="A0AAQ2C8T4"/>
<feature type="transmembrane region" description="Helical" evidence="7">
    <location>
        <begin position="101"/>
        <end position="124"/>
    </location>
</feature>
<keyword evidence="3" id="KW-0813">Transport</keyword>
<gene>
    <name evidence="8" type="ORF">E3O49_01210</name>
</gene>
<dbReference type="GO" id="GO:0022857">
    <property type="term" value="F:transmembrane transporter activity"/>
    <property type="evidence" value="ECO:0007669"/>
    <property type="project" value="InterPro"/>
</dbReference>
<dbReference type="PANTHER" id="PTHR31806:SF1">
    <property type="entry name" value="PURINE-CYTOSINE PERMEASE FCY2-RELATED"/>
    <property type="match status" value="1"/>
</dbReference>
<comment type="subcellular location">
    <subcellularLocation>
        <location evidence="1">Membrane</location>
        <topology evidence="1">Multi-pass membrane protein</topology>
    </subcellularLocation>
</comment>
<dbReference type="GO" id="GO:0005886">
    <property type="term" value="C:plasma membrane"/>
    <property type="evidence" value="ECO:0007669"/>
    <property type="project" value="TreeGrafter"/>
</dbReference>
<name>A0AAQ2C8T4_9MICO</name>
<reference evidence="8 9" key="1">
    <citation type="submission" date="2019-03" db="EMBL/GenBank/DDBJ databases">
        <title>Genomics of glacier-inhabiting Cryobacterium strains.</title>
        <authorList>
            <person name="Liu Q."/>
            <person name="Xin Y.-H."/>
        </authorList>
    </citation>
    <scope>NUCLEOTIDE SEQUENCE [LARGE SCALE GENOMIC DNA]</scope>
    <source>
        <strain evidence="9">TMT1-22</strain>
    </source>
</reference>
<dbReference type="RefSeq" id="WP_134364902.1">
    <property type="nucleotide sequence ID" value="NZ_SOFY01000009.1"/>
</dbReference>
<protein>
    <submittedName>
        <fullName evidence="8">Uncharacterized protein</fullName>
    </submittedName>
</protein>
<evidence type="ECO:0000256" key="6">
    <source>
        <dbReference type="ARBA" id="ARBA00023136"/>
    </source>
</evidence>
<organism evidence="8 9">
    <name type="scientific">Cryobacterium shii</name>
    <dbReference type="NCBI Taxonomy" id="1259235"/>
    <lineage>
        <taxon>Bacteria</taxon>
        <taxon>Bacillati</taxon>
        <taxon>Actinomycetota</taxon>
        <taxon>Actinomycetes</taxon>
        <taxon>Micrococcales</taxon>
        <taxon>Microbacteriaceae</taxon>
        <taxon>Cryobacterium</taxon>
    </lineage>
</organism>
<feature type="transmembrane region" description="Helical" evidence="7">
    <location>
        <begin position="216"/>
        <end position="234"/>
    </location>
</feature>
<evidence type="ECO:0000256" key="4">
    <source>
        <dbReference type="ARBA" id="ARBA00022692"/>
    </source>
</evidence>
<keyword evidence="9" id="KW-1185">Reference proteome</keyword>
<dbReference type="Gene3D" id="1.10.4160.10">
    <property type="entry name" value="Hydantoin permease"/>
    <property type="match status" value="1"/>
</dbReference>
<feature type="transmembrane region" description="Helical" evidence="7">
    <location>
        <begin position="258"/>
        <end position="280"/>
    </location>
</feature>
<dbReference type="Pfam" id="PF02133">
    <property type="entry name" value="Transp_cyt_pur"/>
    <property type="match status" value="1"/>
</dbReference>
<comment type="similarity">
    <text evidence="2">Belongs to the purine-cytosine permease (2.A.39) family.</text>
</comment>
<dbReference type="Proteomes" id="UP000297403">
    <property type="component" value="Unassembled WGS sequence"/>
</dbReference>
<dbReference type="InterPro" id="IPR001248">
    <property type="entry name" value="Pur-cyt_permease"/>
</dbReference>
<dbReference type="EMBL" id="SOFY01000009">
    <property type="protein sequence ID" value="TFC52582.1"/>
    <property type="molecule type" value="Genomic_DNA"/>
</dbReference>
<feature type="transmembrane region" description="Helical" evidence="7">
    <location>
        <begin position="174"/>
        <end position="195"/>
    </location>
</feature>
<evidence type="ECO:0000256" key="1">
    <source>
        <dbReference type="ARBA" id="ARBA00004141"/>
    </source>
</evidence>
<evidence type="ECO:0000256" key="5">
    <source>
        <dbReference type="ARBA" id="ARBA00022989"/>
    </source>
</evidence>
<feature type="transmembrane region" description="Helical" evidence="7">
    <location>
        <begin position="59"/>
        <end position="81"/>
    </location>
</feature>
<comment type="caution">
    <text evidence="8">The sequence shown here is derived from an EMBL/GenBank/DDBJ whole genome shotgun (WGS) entry which is preliminary data.</text>
</comment>
<feature type="transmembrane region" description="Helical" evidence="7">
    <location>
        <begin position="144"/>
        <end position="162"/>
    </location>
</feature>
<accession>A0AAQ2C8T4</accession>
<dbReference type="InterPro" id="IPR026030">
    <property type="entry name" value="Pur-cyt_permease_Fcy2/21/22"/>
</dbReference>
<proteinExistence type="inferred from homology"/>
<sequence length="296" mass="30289">MTAGLIDPGPALADSTGIGLGALTGTILVFAYFGLAWATSSADLARYQREDSPGRTSMLWANLGLGLPALVLICFGAVLAASHPAQAAAFAIDPVGSLARILPGWTGIPLLLVGTLTLLSAINLNLYSGGLAVTAADSRITRPVGVLLAALGTAILVVLILVSRTGLADASLALPVTLAVPVAAWTGLFCAEVVIRRSPLDTRSLLHRGGRYADWRWVNVGALAVITVVGYGLIESGPGWLAWQGFLLAWAGIDPHGGLAATALGVLVALVLGLITPPVLGIPAIRRQEAAPSGHR</sequence>
<evidence type="ECO:0000256" key="2">
    <source>
        <dbReference type="ARBA" id="ARBA00008974"/>
    </source>
</evidence>